<dbReference type="PATRIC" id="fig|742823.3.peg.1127"/>
<dbReference type="Proteomes" id="UP000005835">
    <property type="component" value="Unassembled WGS sequence"/>
</dbReference>
<comment type="caution">
    <text evidence="2">The sequence shown here is derived from an EMBL/GenBank/DDBJ whole genome shotgun (WGS) entry which is preliminary data.</text>
</comment>
<protein>
    <recommendedName>
        <fullName evidence="4">DUF3375 domain-containing protein</fullName>
    </recommendedName>
</protein>
<dbReference type="STRING" id="742823.HMPREF9465_01138"/>
<dbReference type="eggNOG" id="COG4942">
    <property type="taxonomic scope" value="Bacteria"/>
</dbReference>
<organism evidence="2 3">
    <name type="scientific">Sutterella wadsworthensis 2_1_59BFAA</name>
    <dbReference type="NCBI Taxonomy" id="742823"/>
    <lineage>
        <taxon>Bacteria</taxon>
        <taxon>Pseudomonadati</taxon>
        <taxon>Pseudomonadota</taxon>
        <taxon>Betaproteobacteria</taxon>
        <taxon>Burkholderiales</taxon>
        <taxon>Sutterellaceae</taxon>
        <taxon>Sutterella</taxon>
    </lineage>
</organism>
<reference evidence="2 3" key="1">
    <citation type="submission" date="2012-05" db="EMBL/GenBank/DDBJ databases">
        <title>The Genome Sequence of Sutterella wadsworthensis 2_1_59BFAA.</title>
        <authorList>
            <consortium name="The Broad Institute Genome Sequencing Platform"/>
            <person name="Earl A."/>
            <person name="Ward D."/>
            <person name="Feldgarden M."/>
            <person name="Gevers D."/>
            <person name="Daigneault M."/>
            <person name="Strauss J."/>
            <person name="Allen-Vercoe E."/>
            <person name="Walker B."/>
            <person name="Young S.K."/>
            <person name="Zeng Q."/>
            <person name="Gargeya S."/>
            <person name="Fitzgerald M."/>
            <person name="Haas B."/>
            <person name="Abouelleil A."/>
            <person name="Alvarado L."/>
            <person name="Arachchi H.M."/>
            <person name="Berlin A.M."/>
            <person name="Chapman S.B."/>
            <person name="Goldberg J."/>
            <person name="Griggs A."/>
            <person name="Gujja S."/>
            <person name="Hansen M."/>
            <person name="Howarth C."/>
            <person name="Imamovic A."/>
            <person name="Larimer J."/>
            <person name="McCowen C."/>
            <person name="Montmayeur A."/>
            <person name="Murphy C."/>
            <person name="Neiman D."/>
            <person name="Pearson M."/>
            <person name="Priest M."/>
            <person name="Roberts A."/>
            <person name="Saif S."/>
            <person name="Shea T."/>
            <person name="Sisk P."/>
            <person name="Sykes S."/>
            <person name="Wortman J."/>
            <person name="Nusbaum C."/>
            <person name="Birren B."/>
        </authorList>
    </citation>
    <scope>NUCLEOTIDE SEQUENCE [LARGE SCALE GENOMIC DNA]</scope>
    <source>
        <strain evidence="2 3">2_1_59BFAA</strain>
    </source>
</reference>
<dbReference type="RefSeq" id="WP_005435008.1">
    <property type="nucleotide sequence ID" value="NZ_JH815516.1"/>
</dbReference>
<dbReference type="AlphaFoldDB" id="K1JUB7"/>
<gene>
    <name evidence="2" type="ORF">HMPREF9465_01138</name>
</gene>
<sequence length="489" mass="54863">MKASISYPGFQRLRAAPLWKLLAAANAPAIIAILAEHLYEADHGMRASEFYARVDRSLEELRATGVDMPSTAREYASQWLAQGLLERTLPYGSDEEVYSLTSASVDAVRFVTGMGRPRAEATESRLQLVITALDGLEEDTDADVERREHRLIEEQSRIRRELEAVGRGEVKVLDKDTALERTREILTLFSGLVGDFHRVRDSFEALNADLRRRIMECSGSRGDVLEDVFAGLDLIRLSPAGRTFFAFWRLLNDPVESARFEEAIDAVLSRDFARDLTVEERRMLRTMRRNLLERGGDVHDTTKRLAQGLRNFVESRQYLEEHRLNRLLTEAMRAGIDAADEQSPVRRTGIELSRTGFTPRSAGQMVLWDPVTYAPPPPVEDGTPPPLDLSAVGERIARSEINIRELRENVADVLSRKDQASVGEVLEAHPAKQGLGSVVGLMELALRHGIPGSGTESLKWTGLDGRERSATVNQLFFVKDKIDELTRIY</sequence>
<feature type="coiled-coil region" evidence="1">
    <location>
        <begin position="389"/>
        <end position="416"/>
    </location>
</feature>
<keyword evidence="1" id="KW-0175">Coiled coil</keyword>
<accession>K1JUB7</accession>
<dbReference type="HOGENOM" id="CLU_031117_1_0_4"/>
<keyword evidence="3" id="KW-1185">Reference proteome</keyword>
<name>K1JUB7_9BURK</name>
<evidence type="ECO:0008006" key="4">
    <source>
        <dbReference type="Google" id="ProtNLM"/>
    </source>
</evidence>
<dbReference type="Pfam" id="PF11855">
    <property type="entry name" value="DUF3375"/>
    <property type="match status" value="1"/>
</dbReference>
<evidence type="ECO:0000313" key="3">
    <source>
        <dbReference type="Proteomes" id="UP000005835"/>
    </source>
</evidence>
<evidence type="ECO:0000313" key="2">
    <source>
        <dbReference type="EMBL" id="EKB31247.1"/>
    </source>
</evidence>
<dbReference type="EMBL" id="ADMG01000030">
    <property type="protein sequence ID" value="EKB31247.1"/>
    <property type="molecule type" value="Genomic_DNA"/>
</dbReference>
<evidence type="ECO:0000256" key="1">
    <source>
        <dbReference type="SAM" id="Coils"/>
    </source>
</evidence>
<dbReference type="InterPro" id="IPR021804">
    <property type="entry name" value="DUF3375"/>
</dbReference>
<proteinExistence type="predicted"/>